<accession>A0A8H3AA89</accession>
<dbReference type="InterPro" id="IPR013536">
    <property type="entry name" value="WLM_dom"/>
</dbReference>
<dbReference type="GO" id="GO:0070628">
    <property type="term" value="F:proteasome binding"/>
    <property type="evidence" value="ECO:0007669"/>
    <property type="project" value="TreeGrafter"/>
</dbReference>
<feature type="coiled-coil region" evidence="1">
    <location>
        <begin position="299"/>
        <end position="326"/>
    </location>
</feature>
<dbReference type="EMBL" id="CAJMWS010000319">
    <property type="protein sequence ID" value="CAE6418219.1"/>
    <property type="molecule type" value="Genomic_DNA"/>
</dbReference>
<feature type="domain" description="WLM" evidence="3">
    <location>
        <begin position="128"/>
        <end position="317"/>
    </location>
</feature>
<reference evidence="4" key="1">
    <citation type="submission" date="2021-01" db="EMBL/GenBank/DDBJ databases">
        <authorList>
            <person name="Kaushik A."/>
        </authorList>
    </citation>
    <scope>NUCLEOTIDE SEQUENCE</scope>
    <source>
        <strain evidence="4">AG1-1C</strain>
    </source>
</reference>
<dbReference type="SUPFAM" id="SSF54236">
    <property type="entry name" value="Ubiquitin-like"/>
    <property type="match status" value="1"/>
</dbReference>
<proteinExistence type="predicted"/>
<dbReference type="InterPro" id="IPR000626">
    <property type="entry name" value="Ubiquitin-like_dom"/>
</dbReference>
<evidence type="ECO:0000259" key="3">
    <source>
        <dbReference type="PROSITE" id="PS51397"/>
    </source>
</evidence>
<organism evidence="4 5">
    <name type="scientific">Rhizoctonia solani</name>
    <dbReference type="NCBI Taxonomy" id="456999"/>
    <lineage>
        <taxon>Eukaryota</taxon>
        <taxon>Fungi</taxon>
        <taxon>Dikarya</taxon>
        <taxon>Basidiomycota</taxon>
        <taxon>Agaricomycotina</taxon>
        <taxon>Agaricomycetes</taxon>
        <taxon>Cantharellales</taxon>
        <taxon>Ceratobasidiaceae</taxon>
        <taxon>Rhizoctonia</taxon>
    </lineage>
</organism>
<dbReference type="PROSITE" id="PS51397">
    <property type="entry name" value="WLM"/>
    <property type="match status" value="1"/>
</dbReference>
<dbReference type="Pfam" id="PF00240">
    <property type="entry name" value="ubiquitin"/>
    <property type="match status" value="1"/>
</dbReference>
<sequence length="329" mass="36660">MDQDSTLDKAVTDDSTHENNILLHVTHGGSAFDVTICSNDTLEQLQQTLYERTSVPIDKQKLLWKGMKRGATRLDHAGLKNGSKVTIIGTPEKAIELMHKAEADAARRADIIRARESRGPTKVRNTGDSTTDAQFRFHRIEPHANLPNPIQARNLLAKLSTDSAILNIMRAHRFAVGLLTELAPHEHPHLLGLNVNAGQSILLRIRTDAYDGFRTYTEIRRVLCHELTHNVYGGHGDDFKTLNSRLNREVAEYEQTVRAGSHTLSGGMPHDDRSTNIEREAAVHAFVLGGGTGSTAVNESREEMRRRVLEATVSRLEQEEKEIEDRCSG</sequence>
<comment type="caution">
    <text evidence="4">The sequence shown here is derived from an EMBL/GenBank/DDBJ whole genome shotgun (WGS) entry which is preliminary data.</text>
</comment>
<evidence type="ECO:0000259" key="2">
    <source>
        <dbReference type="PROSITE" id="PS50053"/>
    </source>
</evidence>
<evidence type="ECO:0008006" key="6">
    <source>
        <dbReference type="Google" id="ProtNLM"/>
    </source>
</evidence>
<feature type="domain" description="Ubiquitin-like" evidence="2">
    <location>
        <begin position="19"/>
        <end position="88"/>
    </location>
</feature>
<dbReference type="PROSITE" id="PS50053">
    <property type="entry name" value="UBIQUITIN_2"/>
    <property type="match status" value="1"/>
</dbReference>
<evidence type="ECO:0000313" key="4">
    <source>
        <dbReference type="EMBL" id="CAE6418219.1"/>
    </source>
</evidence>
<dbReference type="Proteomes" id="UP000663846">
    <property type="component" value="Unassembled WGS sequence"/>
</dbReference>
<gene>
    <name evidence="4" type="ORF">RDB_LOCUS80950</name>
</gene>
<evidence type="ECO:0000256" key="1">
    <source>
        <dbReference type="SAM" id="Coils"/>
    </source>
</evidence>
<dbReference type="PANTHER" id="PTHR47795:SF1">
    <property type="entry name" value="DNA-DEPENDENT METALLOPROTEASE WSS1 HOMOLOG 2"/>
    <property type="match status" value="1"/>
</dbReference>
<name>A0A8H3AA89_9AGAM</name>
<dbReference type="Gene3D" id="3.10.20.90">
    <property type="entry name" value="Phosphatidylinositol 3-kinase Catalytic Subunit, Chain A, domain 1"/>
    <property type="match status" value="1"/>
</dbReference>
<dbReference type="Pfam" id="PF08325">
    <property type="entry name" value="WLM"/>
    <property type="match status" value="1"/>
</dbReference>
<protein>
    <recommendedName>
        <fullName evidence="6">WLM domain-containing protein</fullName>
    </recommendedName>
</protein>
<dbReference type="PANTHER" id="PTHR47795">
    <property type="entry name" value="UBIQUITIN AND WLM DOMAIN-CONTAINING METALLOPROTEASE SPCC1442.07C"/>
    <property type="match status" value="1"/>
</dbReference>
<evidence type="ECO:0000313" key="5">
    <source>
        <dbReference type="Proteomes" id="UP000663846"/>
    </source>
</evidence>
<keyword evidence="1" id="KW-0175">Coiled coil</keyword>
<dbReference type="InterPro" id="IPR029071">
    <property type="entry name" value="Ubiquitin-like_domsf"/>
</dbReference>
<dbReference type="AlphaFoldDB" id="A0A8H3AA89"/>